<evidence type="ECO:0000256" key="7">
    <source>
        <dbReference type="ARBA" id="ARBA00022679"/>
    </source>
</evidence>
<dbReference type="Proteomes" id="UP000611945">
    <property type="component" value="Unassembled WGS sequence"/>
</dbReference>
<protein>
    <recommendedName>
        <fullName evidence="4 9">Nicotinate-nucleotide--dimethylbenzimidazole phosphoribosyltransferase</fullName>
        <ecNumber evidence="3 9">2.4.2.21</ecNumber>
    </recommendedName>
</protein>
<reference evidence="10 11" key="1">
    <citation type="submission" date="2020-08" db="EMBL/GenBank/DDBJ databases">
        <title>A Genomic Blueprint of the Chicken Gut Microbiome.</title>
        <authorList>
            <person name="Gilroy R."/>
            <person name="Ravi A."/>
            <person name="Getino M."/>
            <person name="Pursley I."/>
            <person name="Horton D.L."/>
            <person name="Alikhan N.-F."/>
            <person name="Baker D."/>
            <person name="Gharbi K."/>
            <person name="Hall N."/>
            <person name="Watson M."/>
            <person name="Adriaenssens E.M."/>
            <person name="Foster-Nyarko E."/>
            <person name="Jarju S."/>
            <person name="Secka A."/>
            <person name="Antonio M."/>
            <person name="Oren A."/>
            <person name="Chaudhuri R."/>
            <person name="La Ragione R.M."/>
            <person name="Hildebrand F."/>
            <person name="Pallen M.J."/>
        </authorList>
    </citation>
    <scope>NUCLEOTIDE SEQUENCE [LARGE SCALE GENOMIC DNA]</scope>
    <source>
        <strain evidence="10 11">Sa2CUA2</strain>
    </source>
</reference>
<gene>
    <name evidence="10" type="primary">cobT</name>
    <name evidence="10" type="ORF">H9642_13110</name>
</gene>
<evidence type="ECO:0000256" key="1">
    <source>
        <dbReference type="ARBA" id="ARBA00005049"/>
    </source>
</evidence>
<dbReference type="InterPro" id="IPR023195">
    <property type="entry name" value="Nict_dMeBzImd_PRibTrfase_N"/>
</dbReference>
<dbReference type="InterPro" id="IPR003200">
    <property type="entry name" value="Nict_dMeBzImd_PRibTrfase"/>
</dbReference>
<keyword evidence="11" id="KW-1185">Reference proteome</keyword>
<accession>A0ABR8TQS9</accession>
<comment type="catalytic activity">
    <reaction evidence="8">
        <text>5,6-dimethylbenzimidazole + nicotinate beta-D-ribonucleotide = alpha-ribazole 5'-phosphate + nicotinate + H(+)</text>
        <dbReference type="Rhea" id="RHEA:11196"/>
        <dbReference type="ChEBI" id="CHEBI:15378"/>
        <dbReference type="ChEBI" id="CHEBI:15890"/>
        <dbReference type="ChEBI" id="CHEBI:32544"/>
        <dbReference type="ChEBI" id="CHEBI:57502"/>
        <dbReference type="ChEBI" id="CHEBI:57918"/>
        <dbReference type="EC" id="2.4.2.21"/>
    </reaction>
</comment>
<keyword evidence="6 10" id="KW-0328">Glycosyltransferase</keyword>
<evidence type="ECO:0000256" key="9">
    <source>
        <dbReference type="NCBIfam" id="TIGR03160"/>
    </source>
</evidence>
<keyword evidence="7 10" id="KW-0808">Transferase</keyword>
<dbReference type="GO" id="GO:0008939">
    <property type="term" value="F:nicotinate-nucleotide-dimethylbenzimidazole phosphoribosyltransferase activity"/>
    <property type="evidence" value="ECO:0007669"/>
    <property type="project" value="UniProtKB-EC"/>
</dbReference>
<dbReference type="CDD" id="cd02439">
    <property type="entry name" value="DMB-PRT_CobT"/>
    <property type="match status" value="1"/>
</dbReference>
<evidence type="ECO:0000256" key="5">
    <source>
        <dbReference type="ARBA" id="ARBA00022573"/>
    </source>
</evidence>
<dbReference type="EC" id="2.4.2.21" evidence="3 9"/>
<dbReference type="NCBIfam" id="NF000996">
    <property type="entry name" value="PRK00105.1"/>
    <property type="match status" value="1"/>
</dbReference>
<comment type="similarity">
    <text evidence="2">Belongs to the CobT family.</text>
</comment>
<comment type="pathway">
    <text evidence="1">Nucleoside biosynthesis; alpha-ribazole biosynthesis; alpha-ribazole from 5,6-dimethylbenzimidazole: step 1/2.</text>
</comment>
<evidence type="ECO:0000256" key="4">
    <source>
        <dbReference type="ARBA" id="ARBA00015486"/>
    </source>
</evidence>
<organism evidence="10 11">
    <name type="scientific">Serpens gallinarum</name>
    <dbReference type="NCBI Taxonomy" id="2763075"/>
    <lineage>
        <taxon>Bacteria</taxon>
        <taxon>Pseudomonadati</taxon>
        <taxon>Pseudomonadota</taxon>
        <taxon>Gammaproteobacteria</taxon>
        <taxon>Pseudomonadales</taxon>
        <taxon>Pseudomonadaceae</taxon>
        <taxon>Pseudomonas</taxon>
    </lineage>
</organism>
<evidence type="ECO:0000313" key="11">
    <source>
        <dbReference type="Proteomes" id="UP000611945"/>
    </source>
</evidence>
<evidence type="ECO:0000313" key="10">
    <source>
        <dbReference type="EMBL" id="MBD7978122.1"/>
    </source>
</evidence>
<proteinExistence type="inferred from homology"/>
<evidence type="ECO:0000256" key="8">
    <source>
        <dbReference type="ARBA" id="ARBA00047340"/>
    </source>
</evidence>
<dbReference type="SUPFAM" id="SSF52733">
    <property type="entry name" value="Nicotinate mononucleotide:5,6-dimethylbenzimidazole phosphoribosyltransferase (CobT)"/>
    <property type="match status" value="1"/>
</dbReference>
<dbReference type="Gene3D" id="3.40.50.10210">
    <property type="match status" value="1"/>
</dbReference>
<keyword evidence="5" id="KW-0169">Cobalamin biosynthesis</keyword>
<evidence type="ECO:0000256" key="3">
    <source>
        <dbReference type="ARBA" id="ARBA00011991"/>
    </source>
</evidence>
<evidence type="ECO:0000256" key="6">
    <source>
        <dbReference type="ARBA" id="ARBA00022676"/>
    </source>
</evidence>
<dbReference type="NCBIfam" id="TIGR03160">
    <property type="entry name" value="cobT_DBIPRT"/>
    <property type="match status" value="1"/>
</dbReference>
<dbReference type="Pfam" id="PF02277">
    <property type="entry name" value="DBI_PRT"/>
    <property type="match status" value="1"/>
</dbReference>
<comment type="caution">
    <text evidence="10">The sequence shown here is derived from an EMBL/GenBank/DDBJ whole genome shotgun (WGS) entry which is preliminary data.</text>
</comment>
<dbReference type="PANTHER" id="PTHR43463:SF1">
    <property type="entry name" value="NICOTINATE-NUCLEOTIDE--DIMETHYLBENZIMIDAZOLE PHOSPHORIBOSYLTRANSFERASE"/>
    <property type="match status" value="1"/>
</dbReference>
<dbReference type="RefSeq" id="WP_251836901.1">
    <property type="nucleotide sequence ID" value="NZ_JACSQG010000007.1"/>
</dbReference>
<dbReference type="InterPro" id="IPR036087">
    <property type="entry name" value="Nict_dMeBzImd_PRibTrfase_sf"/>
</dbReference>
<dbReference type="Gene3D" id="1.10.1610.10">
    <property type="match status" value="1"/>
</dbReference>
<sequence length="365" mass="37808">MNLFWWQEPCQALDHVALQKATRRQQRALKPSGGLGQLEPVLIRLAGMQGREKPRLDQICMSVFIADHGVAEAGISAAPQSLTGVLLRSTVEGGALSVLARQLNASLEVIDLGTAGPVGTIEGVRHLQIGAGTLNFLHDDAMTPAQCLIALASGRESARRAVGQDLFIGGGLGVGSTTAATALACAVLGHPATLLVGPGCGLDETGVLHKQTVIDAALERHAVVRDSPLGLLQSLGGFEIAALVGAYLECAQQGVPVLVDGFVSSVAALLAVRLNPRCRPWLLFAQLSAEPGHRLVLEALQADPLLQLDLSMGDGSGAALAVPMLQATCRLHAEMISLEDALGRAMASDVTGPSAAGRAALRAVR</sequence>
<name>A0ABR8TQS9_9PSED</name>
<evidence type="ECO:0000256" key="2">
    <source>
        <dbReference type="ARBA" id="ARBA00007110"/>
    </source>
</evidence>
<dbReference type="EMBL" id="JACSQG010000007">
    <property type="protein sequence ID" value="MBD7978122.1"/>
    <property type="molecule type" value="Genomic_DNA"/>
</dbReference>
<dbReference type="InterPro" id="IPR017846">
    <property type="entry name" value="Nict_dMeBzImd_PRibTrfase_bact"/>
</dbReference>
<dbReference type="PANTHER" id="PTHR43463">
    <property type="entry name" value="NICOTINATE-NUCLEOTIDE--DIMETHYLBENZIMIDAZOLE PHOSPHORIBOSYLTRANSFERASE"/>
    <property type="match status" value="1"/>
</dbReference>